<name>X6MXR9_RETFI</name>
<sequence>MGGITFFITKTRLKLLILPIIIVGFFLKNPLAKPDLLVEEQGKLFAVRDTNGRLLVSSKAKARFVREIWQNMEGAELLPLKDNMMSDCRLNYCNYMDKVLIIKENNFNLNQCTNHVLVINLSEDAFICQNVKQYVNLTSLKRRGNLSIWIEKDKMKIVGTKDFIDDRPWNNINEK</sequence>
<gene>
    <name evidence="1" type="ORF">RFI_18991</name>
</gene>
<evidence type="ECO:0000313" key="2">
    <source>
        <dbReference type="Proteomes" id="UP000023152"/>
    </source>
</evidence>
<protein>
    <submittedName>
        <fullName evidence="1">ComEC/Rec2-related protein</fullName>
    </submittedName>
</protein>
<dbReference type="AlphaFoldDB" id="X6MXR9"/>
<keyword evidence="2" id="KW-1185">Reference proteome</keyword>
<dbReference type="Proteomes" id="UP000023152">
    <property type="component" value="Unassembled WGS sequence"/>
</dbReference>
<reference evidence="1 2" key="1">
    <citation type="journal article" date="2013" name="Curr. Biol.">
        <title>The Genome of the Foraminiferan Reticulomyxa filosa.</title>
        <authorList>
            <person name="Glockner G."/>
            <person name="Hulsmann N."/>
            <person name="Schleicher M."/>
            <person name="Noegel A.A."/>
            <person name="Eichinger L."/>
            <person name="Gallinger C."/>
            <person name="Pawlowski J."/>
            <person name="Sierra R."/>
            <person name="Euteneuer U."/>
            <person name="Pillet L."/>
            <person name="Moustafa A."/>
            <person name="Platzer M."/>
            <person name="Groth M."/>
            <person name="Szafranski K."/>
            <person name="Schliwa M."/>
        </authorList>
    </citation>
    <scope>NUCLEOTIDE SEQUENCE [LARGE SCALE GENOMIC DNA]</scope>
</reference>
<organism evidence="1 2">
    <name type="scientific">Reticulomyxa filosa</name>
    <dbReference type="NCBI Taxonomy" id="46433"/>
    <lineage>
        <taxon>Eukaryota</taxon>
        <taxon>Sar</taxon>
        <taxon>Rhizaria</taxon>
        <taxon>Retaria</taxon>
        <taxon>Foraminifera</taxon>
        <taxon>Monothalamids</taxon>
        <taxon>Reticulomyxidae</taxon>
        <taxon>Reticulomyxa</taxon>
    </lineage>
</organism>
<accession>X6MXR9</accession>
<dbReference type="EMBL" id="ASPP01015179">
    <property type="protein sequence ID" value="ETO18287.1"/>
    <property type="molecule type" value="Genomic_DNA"/>
</dbReference>
<proteinExistence type="predicted"/>
<comment type="caution">
    <text evidence="1">The sequence shown here is derived from an EMBL/GenBank/DDBJ whole genome shotgun (WGS) entry which is preliminary data.</text>
</comment>
<evidence type="ECO:0000313" key="1">
    <source>
        <dbReference type="EMBL" id="ETO18287.1"/>
    </source>
</evidence>